<sequence length="85" mass="9293">MMNVFGGESQRAAAGPAARKSGKWIIIELRVTNNGLGGRFHFIGSVSGGAPAPCYRRHTERCFEKKPALENRFTLHPECNCCVSV</sequence>
<organism evidence="1 2">
    <name type="scientific">Eumeta variegata</name>
    <name type="common">Bagworm moth</name>
    <name type="synonym">Eumeta japonica</name>
    <dbReference type="NCBI Taxonomy" id="151549"/>
    <lineage>
        <taxon>Eukaryota</taxon>
        <taxon>Metazoa</taxon>
        <taxon>Ecdysozoa</taxon>
        <taxon>Arthropoda</taxon>
        <taxon>Hexapoda</taxon>
        <taxon>Insecta</taxon>
        <taxon>Pterygota</taxon>
        <taxon>Neoptera</taxon>
        <taxon>Endopterygota</taxon>
        <taxon>Lepidoptera</taxon>
        <taxon>Glossata</taxon>
        <taxon>Ditrysia</taxon>
        <taxon>Tineoidea</taxon>
        <taxon>Psychidae</taxon>
        <taxon>Oiketicinae</taxon>
        <taxon>Eumeta</taxon>
    </lineage>
</organism>
<proteinExistence type="predicted"/>
<gene>
    <name evidence="1" type="ORF">EVAR_66966_1</name>
</gene>
<reference evidence="1 2" key="1">
    <citation type="journal article" date="2019" name="Commun. Biol.">
        <title>The bagworm genome reveals a unique fibroin gene that provides high tensile strength.</title>
        <authorList>
            <person name="Kono N."/>
            <person name="Nakamura H."/>
            <person name="Ohtoshi R."/>
            <person name="Tomita M."/>
            <person name="Numata K."/>
            <person name="Arakawa K."/>
        </authorList>
    </citation>
    <scope>NUCLEOTIDE SEQUENCE [LARGE SCALE GENOMIC DNA]</scope>
</reference>
<dbReference type="Proteomes" id="UP000299102">
    <property type="component" value="Unassembled WGS sequence"/>
</dbReference>
<accession>A0A4C2A0Y5</accession>
<name>A0A4C2A0Y5_EUMVA</name>
<comment type="caution">
    <text evidence="1">The sequence shown here is derived from an EMBL/GenBank/DDBJ whole genome shotgun (WGS) entry which is preliminary data.</text>
</comment>
<evidence type="ECO:0000313" key="2">
    <source>
        <dbReference type="Proteomes" id="UP000299102"/>
    </source>
</evidence>
<dbReference type="EMBL" id="BGZK01002314">
    <property type="protein sequence ID" value="GBP92839.1"/>
    <property type="molecule type" value="Genomic_DNA"/>
</dbReference>
<keyword evidence="2" id="KW-1185">Reference proteome</keyword>
<dbReference type="AlphaFoldDB" id="A0A4C2A0Y5"/>
<protein>
    <submittedName>
        <fullName evidence="1">Uncharacterized protein</fullName>
    </submittedName>
</protein>
<evidence type="ECO:0000313" key="1">
    <source>
        <dbReference type="EMBL" id="GBP92839.1"/>
    </source>
</evidence>